<keyword evidence="2" id="KW-1185">Reference proteome</keyword>
<evidence type="ECO:0000313" key="1">
    <source>
        <dbReference type="EMBL" id="KAI9451442.1"/>
    </source>
</evidence>
<accession>A0ACC0TXC0</accession>
<organism evidence="1 2">
    <name type="scientific">Russula earlei</name>
    <dbReference type="NCBI Taxonomy" id="71964"/>
    <lineage>
        <taxon>Eukaryota</taxon>
        <taxon>Fungi</taxon>
        <taxon>Dikarya</taxon>
        <taxon>Basidiomycota</taxon>
        <taxon>Agaricomycotina</taxon>
        <taxon>Agaricomycetes</taxon>
        <taxon>Russulales</taxon>
        <taxon>Russulaceae</taxon>
        <taxon>Russula</taxon>
    </lineage>
</organism>
<dbReference type="Proteomes" id="UP001207468">
    <property type="component" value="Unassembled WGS sequence"/>
</dbReference>
<name>A0ACC0TXC0_9AGAM</name>
<proteinExistence type="predicted"/>
<dbReference type="EMBL" id="JAGFNK010000376">
    <property type="protein sequence ID" value="KAI9451442.1"/>
    <property type="molecule type" value="Genomic_DNA"/>
</dbReference>
<sequence length="97" mass="11010">MWLFNSLCLCLASYGFSHNATAKHGSHVLRGLLHSSWPSRFRVLIFVLIEGQHVHRPFVKMSTRKHTMSIPLTGVGFWMAVTDAPHDGPWKVLQQLS</sequence>
<evidence type="ECO:0000313" key="2">
    <source>
        <dbReference type="Proteomes" id="UP001207468"/>
    </source>
</evidence>
<protein>
    <submittedName>
        <fullName evidence="1">Uncharacterized protein</fullName>
    </submittedName>
</protein>
<gene>
    <name evidence="1" type="ORF">F5148DRAFT_1239561</name>
</gene>
<comment type="caution">
    <text evidence="1">The sequence shown here is derived from an EMBL/GenBank/DDBJ whole genome shotgun (WGS) entry which is preliminary data.</text>
</comment>
<reference evidence="1" key="1">
    <citation type="submission" date="2021-03" db="EMBL/GenBank/DDBJ databases">
        <title>Evolutionary priming and transition to the ectomycorrhizal habit in an iconic lineage of mushroom-forming fungi: is preadaptation a requirement?</title>
        <authorList>
            <consortium name="DOE Joint Genome Institute"/>
            <person name="Looney B.P."/>
            <person name="Miyauchi S."/>
            <person name="Morin E."/>
            <person name="Drula E."/>
            <person name="Courty P.E."/>
            <person name="Chicoki N."/>
            <person name="Fauchery L."/>
            <person name="Kohler A."/>
            <person name="Kuo A."/>
            <person name="LaButti K."/>
            <person name="Pangilinan J."/>
            <person name="Lipzen A."/>
            <person name="Riley R."/>
            <person name="Andreopoulos W."/>
            <person name="He G."/>
            <person name="Johnson J."/>
            <person name="Barry K.W."/>
            <person name="Grigoriev I.V."/>
            <person name="Nagy L."/>
            <person name="Hibbett D."/>
            <person name="Henrissat B."/>
            <person name="Matheny P.B."/>
            <person name="Labbe J."/>
            <person name="Martin A.F."/>
        </authorList>
    </citation>
    <scope>NUCLEOTIDE SEQUENCE</scope>
    <source>
        <strain evidence="1">BPL698</strain>
    </source>
</reference>